<protein>
    <submittedName>
        <fullName evidence="2">Gag-pol polyprotein</fullName>
    </submittedName>
</protein>
<dbReference type="PANTHER" id="PTHR48475:SF1">
    <property type="entry name" value="RNASE H TYPE-1 DOMAIN-CONTAINING PROTEIN"/>
    <property type="match status" value="1"/>
</dbReference>
<name>A0ABQ5DQH8_9ASTR</name>
<evidence type="ECO:0000259" key="1">
    <source>
        <dbReference type="PROSITE" id="PS50994"/>
    </source>
</evidence>
<evidence type="ECO:0000313" key="3">
    <source>
        <dbReference type="Proteomes" id="UP001151760"/>
    </source>
</evidence>
<proteinExistence type="predicted"/>
<dbReference type="SUPFAM" id="SSF53098">
    <property type="entry name" value="Ribonuclease H-like"/>
    <property type="match status" value="1"/>
</dbReference>
<dbReference type="PANTHER" id="PTHR48475">
    <property type="entry name" value="RIBONUCLEASE H"/>
    <property type="match status" value="1"/>
</dbReference>
<dbReference type="Pfam" id="PF07727">
    <property type="entry name" value="RVT_2"/>
    <property type="match status" value="1"/>
</dbReference>
<evidence type="ECO:0000313" key="2">
    <source>
        <dbReference type="EMBL" id="GJT40516.1"/>
    </source>
</evidence>
<sequence length="431" mass="50847">MEKTMKRYGVNHHFSTSYLPQTSGQVENTNRALKRILKKTVKDNPVVWSRKLDDALWAFRTAYKTPTGTTPYKLIYGKNCHLPFEIKHRAYWALKNCNSDLIAAGEKQMFQLHELDELRHQAYENSRLYKARTKLLKHININQAKTYKENAQVEEDEFINIFSIPVHEQGDTSSQYVDSSNMRTFYQRHPSDHRWTKYHPLEQVIGNPSQLIRTRCHLKTDGEMYIFALTVSQTKPRNIIESMADSAWIEAMQEELFQFDRLDVWELVDRPLFKNVINIEWLWKKKRDEENIVIYNKARLVSKGYNQQEGIDFEESFALVARLEAVRLFVVYAAHKSYSVYQMDVKTAFLNGPLKEEVYVNKPDGFVDPHHPDKVHHLKRHYMDSNKLQGRGMMNSPTSWYPKDSQKVLYPTLFIILKKRGRHIDLCANLR</sequence>
<dbReference type="InterPro" id="IPR001584">
    <property type="entry name" value="Integrase_cat-core"/>
</dbReference>
<reference evidence="2" key="1">
    <citation type="journal article" date="2022" name="Int. J. Mol. Sci.">
        <title>Draft Genome of Tanacetum Coccineum: Genomic Comparison of Closely Related Tanacetum-Family Plants.</title>
        <authorList>
            <person name="Yamashiro T."/>
            <person name="Shiraishi A."/>
            <person name="Nakayama K."/>
            <person name="Satake H."/>
        </authorList>
    </citation>
    <scope>NUCLEOTIDE SEQUENCE</scope>
</reference>
<dbReference type="Proteomes" id="UP001151760">
    <property type="component" value="Unassembled WGS sequence"/>
</dbReference>
<dbReference type="Gene3D" id="3.30.420.10">
    <property type="entry name" value="Ribonuclease H-like superfamily/Ribonuclease H"/>
    <property type="match status" value="1"/>
</dbReference>
<gene>
    <name evidence="2" type="ORF">Tco_0940381</name>
</gene>
<dbReference type="PROSITE" id="PS50994">
    <property type="entry name" value="INTEGRASE"/>
    <property type="match status" value="1"/>
</dbReference>
<dbReference type="InterPro" id="IPR036397">
    <property type="entry name" value="RNaseH_sf"/>
</dbReference>
<dbReference type="InterPro" id="IPR013103">
    <property type="entry name" value="RVT_2"/>
</dbReference>
<keyword evidence="3" id="KW-1185">Reference proteome</keyword>
<accession>A0ABQ5DQH8</accession>
<feature type="domain" description="Integrase catalytic" evidence="1">
    <location>
        <begin position="1"/>
        <end position="79"/>
    </location>
</feature>
<dbReference type="EMBL" id="BQNB010015481">
    <property type="protein sequence ID" value="GJT40516.1"/>
    <property type="molecule type" value="Genomic_DNA"/>
</dbReference>
<organism evidence="2 3">
    <name type="scientific">Tanacetum coccineum</name>
    <dbReference type="NCBI Taxonomy" id="301880"/>
    <lineage>
        <taxon>Eukaryota</taxon>
        <taxon>Viridiplantae</taxon>
        <taxon>Streptophyta</taxon>
        <taxon>Embryophyta</taxon>
        <taxon>Tracheophyta</taxon>
        <taxon>Spermatophyta</taxon>
        <taxon>Magnoliopsida</taxon>
        <taxon>eudicotyledons</taxon>
        <taxon>Gunneridae</taxon>
        <taxon>Pentapetalae</taxon>
        <taxon>asterids</taxon>
        <taxon>campanulids</taxon>
        <taxon>Asterales</taxon>
        <taxon>Asteraceae</taxon>
        <taxon>Asteroideae</taxon>
        <taxon>Anthemideae</taxon>
        <taxon>Anthemidinae</taxon>
        <taxon>Tanacetum</taxon>
    </lineage>
</organism>
<comment type="caution">
    <text evidence="2">The sequence shown here is derived from an EMBL/GenBank/DDBJ whole genome shotgun (WGS) entry which is preliminary data.</text>
</comment>
<dbReference type="InterPro" id="IPR012337">
    <property type="entry name" value="RNaseH-like_sf"/>
</dbReference>
<reference evidence="2" key="2">
    <citation type="submission" date="2022-01" db="EMBL/GenBank/DDBJ databases">
        <authorList>
            <person name="Yamashiro T."/>
            <person name="Shiraishi A."/>
            <person name="Satake H."/>
            <person name="Nakayama K."/>
        </authorList>
    </citation>
    <scope>NUCLEOTIDE SEQUENCE</scope>
</reference>